<evidence type="ECO:0000313" key="2">
    <source>
        <dbReference type="EMBL" id="GGA74043.1"/>
    </source>
</evidence>
<name>A0A916RWT4_9HYPH</name>
<evidence type="ECO:0000313" key="3">
    <source>
        <dbReference type="Proteomes" id="UP000636264"/>
    </source>
</evidence>
<dbReference type="AlphaFoldDB" id="A0A916RWT4"/>
<organism evidence="2 3">
    <name type="scientific">Nitratireductor aestuarii</name>
    <dbReference type="NCBI Taxonomy" id="1735103"/>
    <lineage>
        <taxon>Bacteria</taxon>
        <taxon>Pseudomonadati</taxon>
        <taxon>Pseudomonadota</taxon>
        <taxon>Alphaproteobacteria</taxon>
        <taxon>Hyphomicrobiales</taxon>
        <taxon>Phyllobacteriaceae</taxon>
        <taxon>Nitratireductor</taxon>
    </lineage>
</organism>
<accession>A0A916RWT4</accession>
<dbReference type="EMBL" id="BMIF01000009">
    <property type="protein sequence ID" value="GGA74043.1"/>
    <property type="molecule type" value="Genomic_DNA"/>
</dbReference>
<sequence length="319" mass="35311">MTKFDTNEPPANNKDNSEDREADLAKHDYRVEALNRILSSGHFRASERNKQFLKFVVEETVAGRASRIKAFTVAVDVFGRDSSFDASVDPIVRIAAGHLRRSLEEYYAGYGKHDPVRIVLPLGTYAPVFVKQEGLPGRAVSRFRQIVSDRQRSLQSGAVSVSVALFGAALAGTYYFASYKDTKDHTPVIVVARAQPYPPELAAETVADLFNQSLWGALGENHGFRVVGVKSDENFNEVLARTQAMFGSSMPLYQLLSTVRRNGDELRVYWHVLDGRSNENYLSASTMREVDEPIAASLPSELAQEVAASIKKFSEEGGK</sequence>
<evidence type="ECO:0000256" key="1">
    <source>
        <dbReference type="SAM" id="MobiDB-lite"/>
    </source>
</evidence>
<protein>
    <submittedName>
        <fullName evidence="2">Uncharacterized protein</fullName>
    </submittedName>
</protein>
<keyword evidence="3" id="KW-1185">Reference proteome</keyword>
<comment type="caution">
    <text evidence="2">The sequence shown here is derived from an EMBL/GenBank/DDBJ whole genome shotgun (WGS) entry which is preliminary data.</text>
</comment>
<reference evidence="2" key="2">
    <citation type="submission" date="2020-09" db="EMBL/GenBank/DDBJ databases">
        <authorList>
            <person name="Sun Q."/>
            <person name="Zhou Y."/>
        </authorList>
    </citation>
    <scope>NUCLEOTIDE SEQUENCE</scope>
    <source>
        <strain evidence="2">CGMCC 1.15320</strain>
    </source>
</reference>
<feature type="region of interest" description="Disordered" evidence="1">
    <location>
        <begin position="1"/>
        <end position="22"/>
    </location>
</feature>
<gene>
    <name evidence="2" type="ORF">GCM10011385_30040</name>
</gene>
<reference evidence="2" key="1">
    <citation type="journal article" date="2014" name="Int. J. Syst. Evol. Microbiol.">
        <title>Complete genome sequence of Corynebacterium casei LMG S-19264T (=DSM 44701T), isolated from a smear-ripened cheese.</title>
        <authorList>
            <consortium name="US DOE Joint Genome Institute (JGI-PGF)"/>
            <person name="Walter F."/>
            <person name="Albersmeier A."/>
            <person name="Kalinowski J."/>
            <person name="Ruckert C."/>
        </authorList>
    </citation>
    <scope>NUCLEOTIDE SEQUENCE</scope>
    <source>
        <strain evidence="2">CGMCC 1.15320</strain>
    </source>
</reference>
<dbReference type="Proteomes" id="UP000636264">
    <property type="component" value="Unassembled WGS sequence"/>
</dbReference>
<dbReference type="RefSeq" id="WP_188721904.1">
    <property type="nucleotide sequence ID" value="NZ_BMIF01000009.1"/>
</dbReference>
<proteinExistence type="predicted"/>